<organism evidence="3 4">
    <name type="scientific">Pseudahrensia aquimaris</name>
    <dbReference type="NCBI Taxonomy" id="744461"/>
    <lineage>
        <taxon>Bacteria</taxon>
        <taxon>Pseudomonadati</taxon>
        <taxon>Pseudomonadota</taxon>
        <taxon>Alphaproteobacteria</taxon>
        <taxon>Hyphomicrobiales</taxon>
        <taxon>Ahrensiaceae</taxon>
        <taxon>Pseudahrensia</taxon>
    </lineage>
</organism>
<proteinExistence type="predicted"/>
<dbReference type="Pfam" id="PF05161">
    <property type="entry name" value="MOFRL"/>
    <property type="match status" value="1"/>
</dbReference>
<keyword evidence="3" id="KW-0418">Kinase</keyword>
<dbReference type="Pfam" id="PF13660">
    <property type="entry name" value="DUF4147"/>
    <property type="match status" value="1"/>
</dbReference>
<feature type="domain" description="MOFRL" evidence="1">
    <location>
        <begin position="312"/>
        <end position="419"/>
    </location>
</feature>
<dbReference type="RefSeq" id="WP_377212510.1">
    <property type="nucleotide sequence ID" value="NZ_JBHTJV010000009.1"/>
</dbReference>
<dbReference type="GO" id="GO:0016301">
    <property type="term" value="F:kinase activity"/>
    <property type="evidence" value="ECO:0007669"/>
    <property type="project" value="UniProtKB-KW"/>
</dbReference>
<sequence>MTKPLNPPSNETEATAFLRDLFGHAVTSAMPQTCLPNFLPQPPKGRTLAVAIGKAAASMARSVEQHWPDNAPLTGIALTRYGHGEKCERIEVIEAAHPVPDDRGFEATKQIMTNAGSLTEKDMLLVLVSGGGSALMTAPAQGIKLSEKQAINKALLMSGAPIGEMNVVRKHLSSVKGGRLAQVAAPAQVVTLAISDVPHDDPSTIASGPTVPDASTCDDALALIEQYGIEVSPAVRDHLESPQAETPKPGDPIFERTKFHMISRPKDMIETIARRCSHAGISVENLGADIEGEAHDVARIHADLARLSTAQLILSGGETTVTVANNEKPGRGGRNCEYLLALAVALNGESGVCAIAADTDGIDGSETNAGAVITPDTLMRAKALGLNAQDHLDRHDSFTFFERLGDLVTTGPTRTNVNDFRAIWTGRKPNDTVRGG</sequence>
<dbReference type="Proteomes" id="UP001597101">
    <property type="component" value="Unassembled WGS sequence"/>
</dbReference>
<dbReference type="InterPro" id="IPR038614">
    <property type="entry name" value="GK_N_sf"/>
</dbReference>
<dbReference type="InterPro" id="IPR039760">
    <property type="entry name" value="MOFRL_protein"/>
</dbReference>
<evidence type="ECO:0000313" key="4">
    <source>
        <dbReference type="Proteomes" id="UP001597101"/>
    </source>
</evidence>
<keyword evidence="3" id="KW-0808">Transferase</keyword>
<dbReference type="Gene3D" id="3.40.1480.10">
    <property type="entry name" value="MOFRL domain"/>
    <property type="match status" value="1"/>
</dbReference>
<accession>A0ABW3FGR7</accession>
<dbReference type="SUPFAM" id="SSF82544">
    <property type="entry name" value="GckA/TtuD-like"/>
    <property type="match status" value="1"/>
</dbReference>
<gene>
    <name evidence="3" type="ORF">ACFQ14_09565</name>
</gene>
<dbReference type="PANTHER" id="PTHR12227:SF0">
    <property type="entry name" value="GLYCERATE KINASE"/>
    <property type="match status" value="1"/>
</dbReference>
<keyword evidence="4" id="KW-1185">Reference proteome</keyword>
<feature type="domain" description="MOFRL-associated" evidence="2">
    <location>
        <begin position="18"/>
        <end position="240"/>
    </location>
</feature>
<dbReference type="EMBL" id="JBHTJV010000009">
    <property type="protein sequence ID" value="MFD0916653.1"/>
    <property type="molecule type" value="Genomic_DNA"/>
</dbReference>
<protein>
    <submittedName>
        <fullName evidence="3">Glycerate kinase</fullName>
    </submittedName>
</protein>
<evidence type="ECO:0000313" key="3">
    <source>
        <dbReference type="EMBL" id="MFD0916653.1"/>
    </source>
</evidence>
<reference evidence="4" key="1">
    <citation type="journal article" date="2019" name="Int. J. Syst. Evol. Microbiol.">
        <title>The Global Catalogue of Microorganisms (GCM) 10K type strain sequencing project: providing services to taxonomists for standard genome sequencing and annotation.</title>
        <authorList>
            <consortium name="The Broad Institute Genomics Platform"/>
            <consortium name="The Broad Institute Genome Sequencing Center for Infectious Disease"/>
            <person name="Wu L."/>
            <person name="Ma J."/>
        </authorList>
    </citation>
    <scope>NUCLEOTIDE SEQUENCE [LARGE SCALE GENOMIC DNA]</scope>
    <source>
        <strain evidence="4">CCUG 60023</strain>
    </source>
</reference>
<evidence type="ECO:0000259" key="2">
    <source>
        <dbReference type="Pfam" id="PF13660"/>
    </source>
</evidence>
<dbReference type="InterPro" id="IPR025286">
    <property type="entry name" value="MOFRL_assoc_dom"/>
</dbReference>
<comment type="caution">
    <text evidence="3">The sequence shown here is derived from an EMBL/GenBank/DDBJ whole genome shotgun (WGS) entry which is preliminary data.</text>
</comment>
<dbReference type="Gene3D" id="3.40.50.10180">
    <property type="entry name" value="Glycerate kinase, MOFRL-like N-terminal domain"/>
    <property type="match status" value="1"/>
</dbReference>
<dbReference type="PANTHER" id="PTHR12227">
    <property type="entry name" value="GLYCERATE KINASE"/>
    <property type="match status" value="1"/>
</dbReference>
<dbReference type="InterPro" id="IPR007835">
    <property type="entry name" value="MOFRL"/>
</dbReference>
<name>A0ABW3FGR7_9HYPH</name>
<dbReference type="InterPro" id="IPR037035">
    <property type="entry name" value="GK-like_C_sf"/>
</dbReference>
<evidence type="ECO:0000259" key="1">
    <source>
        <dbReference type="Pfam" id="PF05161"/>
    </source>
</evidence>